<dbReference type="InterPro" id="IPR007336">
    <property type="entry name" value="YihI"/>
</dbReference>
<evidence type="ECO:0000256" key="2">
    <source>
        <dbReference type="ARBA" id="ARBA00022517"/>
    </source>
</evidence>
<comment type="subunit">
    <text evidence="3">Interacts with Der.</text>
</comment>
<dbReference type="RefSeq" id="WP_090654188.1">
    <property type="nucleotide sequence ID" value="NZ_CP015031.1"/>
</dbReference>
<feature type="compositionally biased region" description="Basic and acidic residues" evidence="4">
    <location>
        <begin position="37"/>
        <end position="48"/>
    </location>
</feature>
<dbReference type="NCBIfam" id="NF003560">
    <property type="entry name" value="PRK05244.1-1"/>
    <property type="match status" value="1"/>
</dbReference>
<accession>A0A1G5AYU4</accession>
<evidence type="ECO:0000313" key="6">
    <source>
        <dbReference type="Proteomes" id="UP000199588"/>
    </source>
</evidence>
<reference evidence="5 6" key="1">
    <citation type="submission" date="2016-10" db="EMBL/GenBank/DDBJ databases">
        <authorList>
            <person name="Varghese N."/>
            <person name="Submissions S."/>
        </authorList>
    </citation>
    <scope>NUCLEOTIDE SEQUENCE [LARGE SCALE GENOMIC DNA]</scope>
    <source>
        <strain evidence="5 6">DSM 22022</strain>
    </source>
</reference>
<name>A0A1G5AYU4_9PAST</name>
<feature type="compositionally biased region" description="Polar residues" evidence="4">
    <location>
        <begin position="22"/>
        <end position="31"/>
    </location>
</feature>
<evidence type="ECO:0000313" key="5">
    <source>
        <dbReference type="EMBL" id="SCX83079.1"/>
    </source>
</evidence>
<keyword evidence="6" id="KW-1185">Reference proteome</keyword>
<keyword evidence="2 3" id="KW-0690">Ribosome biogenesis</keyword>
<dbReference type="HAMAP" id="MF_01058">
    <property type="entry name" value="GAP_YihI"/>
    <property type="match status" value="1"/>
</dbReference>
<gene>
    <name evidence="3" type="primary">yihI</name>
    <name evidence="5" type="ORF">SAMN02910354_00539</name>
</gene>
<dbReference type="Proteomes" id="UP000199588">
    <property type="component" value="Unassembled WGS sequence"/>
</dbReference>
<evidence type="ECO:0000256" key="1">
    <source>
        <dbReference type="ARBA" id="ARBA00022468"/>
    </source>
</evidence>
<feature type="region of interest" description="Disordered" evidence="4">
    <location>
        <begin position="1"/>
        <end position="87"/>
    </location>
</feature>
<evidence type="ECO:0000256" key="4">
    <source>
        <dbReference type="SAM" id="MobiDB-lite"/>
    </source>
</evidence>
<dbReference type="Pfam" id="PF04220">
    <property type="entry name" value="YihI"/>
    <property type="match status" value="1"/>
</dbReference>
<comment type="similarity">
    <text evidence="3">Belongs to the YihI family.</text>
</comment>
<proteinExistence type="inferred from homology"/>
<comment type="function">
    <text evidence="3">A GTPase-activating protein (GAP) that modifies Der/EngA GTPase function. May play a role in ribosome biogenesis.</text>
</comment>
<comment type="caution">
    <text evidence="5">The sequence shown here is derived from an EMBL/GenBank/DDBJ whole genome shotgun (WGS) entry which is preliminary data.</text>
</comment>
<protein>
    <recommendedName>
        <fullName evidence="3">Der GTPase-activating protein YihI</fullName>
    </recommendedName>
</protein>
<sequence length="194" mass="22605">MSRQKKSRNIVDVMPQRKSDKSQISPASYTRPSKKLTRYELDAKAREDKKKKKHKGLTSGSRHSRSEQHNNQQMQEKRDPRLGSRKKVPLVVEFVNKPEKGQFIQPVQVQPAEEKVKKLDPMLELEQLENNECLNQLLDALDEGKTISAEDQKFVDECLDRIAQLMDELGIEDEEESEDNLLRTFEKIDINQFK</sequence>
<organism evidence="5 6">
    <name type="scientific">Basfia succiniciproducens</name>
    <dbReference type="NCBI Taxonomy" id="653940"/>
    <lineage>
        <taxon>Bacteria</taxon>
        <taxon>Pseudomonadati</taxon>
        <taxon>Pseudomonadota</taxon>
        <taxon>Gammaproteobacteria</taxon>
        <taxon>Pasteurellales</taxon>
        <taxon>Pasteurellaceae</taxon>
        <taxon>Basfia</taxon>
    </lineage>
</organism>
<dbReference type="EMBL" id="FMUQ01000003">
    <property type="protein sequence ID" value="SCX83079.1"/>
    <property type="molecule type" value="Genomic_DNA"/>
</dbReference>
<evidence type="ECO:0000256" key="3">
    <source>
        <dbReference type="HAMAP-Rule" id="MF_01058"/>
    </source>
</evidence>
<keyword evidence="1 3" id="KW-0343">GTPase activation</keyword>